<keyword evidence="1" id="KW-0808">Transferase</keyword>
<reference evidence="1 2" key="1">
    <citation type="journal article" date="2019" name="Mol. Ecol. Resour.">
        <title>Chromosome-level genome assembly of Triplophysa tibetana, a fish adapted to the harsh high-altitude environment of the Tibetan Plateau.</title>
        <authorList>
            <person name="Yang X."/>
            <person name="Liu H."/>
            <person name="Ma Z."/>
            <person name="Zou Y."/>
            <person name="Zou M."/>
            <person name="Mao Y."/>
            <person name="Li X."/>
            <person name="Wang H."/>
            <person name="Chen T."/>
            <person name="Wang W."/>
            <person name="Yang R."/>
        </authorList>
    </citation>
    <scope>NUCLEOTIDE SEQUENCE [LARGE SCALE GENOMIC DNA]</scope>
    <source>
        <strain evidence="1">TTIB1903HZAU</strain>
        <tissue evidence="1">Muscle</tissue>
    </source>
</reference>
<dbReference type="AlphaFoldDB" id="A0A5A9MX66"/>
<dbReference type="GO" id="GO:0004674">
    <property type="term" value="F:protein serine/threonine kinase activity"/>
    <property type="evidence" value="ECO:0007669"/>
    <property type="project" value="InterPro"/>
</dbReference>
<keyword evidence="2" id="KW-1185">Reference proteome</keyword>
<accession>A0A5A9MX66</accession>
<dbReference type="PANTHER" id="PTHR37079:SF4">
    <property type="entry name" value="SERINE_THREONINE-PROTEIN KINASE ATM"/>
    <property type="match status" value="1"/>
</dbReference>
<sequence>MSHVMEVLQSPFSCAAYGEDYSSILLKNILSVRKYWCEMNQQQWHSLLDLYCGLFNKSSKYINRVQVSRIIYTLVQGCCLQTEGLSHGLFKFFLKALSNTRAEKQLMVLENLVTAANVFLRSVVLSSRKRVCALGEDVLSSMLYVYTQMRPISVLKEELVKFFYLQICVHHPKGAKTPETGAHAEDWVRWQGQLSTLYEALISEIGQIGSRGRYATGSRHIAVKENLIELTADVCHQLFGQGTHVQEVTSSLYRDTQRDSPQNCKHRRIEQPLTNWEVIRSKLQPNLSDFDMIPWLQVTAALISKYPSILPADELVPLLGLLCQLQGEQQRRGEWTVCPALSEGGGALPCLMSLS</sequence>
<gene>
    <name evidence="1" type="ORF">E1301_Tti022279</name>
</gene>
<evidence type="ECO:0000313" key="1">
    <source>
        <dbReference type="EMBL" id="KAA0701713.1"/>
    </source>
</evidence>
<dbReference type="PANTHER" id="PTHR37079">
    <property type="entry name" value="SERINE/THREONINE-PROTEIN KINASE ATM"/>
    <property type="match status" value="1"/>
</dbReference>
<evidence type="ECO:0000313" key="2">
    <source>
        <dbReference type="Proteomes" id="UP000324632"/>
    </source>
</evidence>
<proteinExistence type="predicted"/>
<dbReference type="GO" id="GO:0006974">
    <property type="term" value="P:DNA damage response"/>
    <property type="evidence" value="ECO:0007669"/>
    <property type="project" value="InterPro"/>
</dbReference>
<keyword evidence="1" id="KW-0418">Kinase</keyword>
<comment type="caution">
    <text evidence="1">The sequence shown here is derived from an EMBL/GenBank/DDBJ whole genome shotgun (WGS) entry which is preliminary data.</text>
</comment>
<dbReference type="EMBL" id="SOYY01000025">
    <property type="protein sequence ID" value="KAA0701713.1"/>
    <property type="molecule type" value="Genomic_DNA"/>
</dbReference>
<dbReference type="InterPro" id="IPR038980">
    <property type="entry name" value="ATM_plant"/>
</dbReference>
<name>A0A5A9MX66_9TELE</name>
<dbReference type="Proteomes" id="UP000324632">
    <property type="component" value="Chromosome 25"/>
</dbReference>
<protein>
    <submittedName>
        <fullName evidence="1">Serine-protein kinase ATM</fullName>
    </submittedName>
</protein>
<organism evidence="1 2">
    <name type="scientific">Triplophysa tibetana</name>
    <dbReference type="NCBI Taxonomy" id="1572043"/>
    <lineage>
        <taxon>Eukaryota</taxon>
        <taxon>Metazoa</taxon>
        <taxon>Chordata</taxon>
        <taxon>Craniata</taxon>
        <taxon>Vertebrata</taxon>
        <taxon>Euteleostomi</taxon>
        <taxon>Actinopterygii</taxon>
        <taxon>Neopterygii</taxon>
        <taxon>Teleostei</taxon>
        <taxon>Ostariophysi</taxon>
        <taxon>Cypriniformes</taxon>
        <taxon>Nemacheilidae</taxon>
        <taxon>Triplophysa</taxon>
    </lineage>
</organism>